<dbReference type="RefSeq" id="WP_013545356.1">
    <property type="nucleotide sequence ID" value="NC_014932.1"/>
</dbReference>
<protein>
    <submittedName>
        <fullName evidence="2">Tetratricopeptide repeat protein</fullName>
    </submittedName>
</protein>
<dbReference type="SMART" id="SM00028">
    <property type="entry name" value="TPR"/>
    <property type="match status" value="10"/>
</dbReference>
<feature type="repeat" description="TPR" evidence="1">
    <location>
        <begin position="482"/>
        <end position="515"/>
    </location>
</feature>
<sequence length="561" mass="64382">MRSATVSGFFTLIGIILMPLPTYSAVEKTIDTNSFTGAYLAGRIANYENKMNLAIHYFQQALIYEPNNLETKKEIFQAMLSVGAFTEAVQQAKKLKEKDIITPLISLTLSIENLIKKNYKEAQLLLQAKTSPPDNNPIFELTNAWAKFGSGNQFQAITDLEKHLGPAWYNLFIHYHLALMSELAKRPQDAKKYFIQALNNQQGAITATDTYERVIIAYASFQLRQNMRSDAIKTLRHGEKILLGYETLKNIRQKVEKGANIENLITTPQQGIGEVLYNFGTTLNKRGSERIARIFQQFSLALYPKNEATLFQLAKISAKLNDYNQAIKIYRALPSSSPYYRDGQFQLALTLAENGNHDEAIKLLTLLEKKFPNDRHIFITLAAIYMQKNNFSEAIKILDQAIAQITDFQRDNWRLFYQRGIAFNYLKQWPKAETDFRKALTFFPDQPQVLNYLAYSLIDRDQKLEESLNMLKKAVTLQSQNSYILDSLGWAYYKLKQYSQAVTTLETAVRLQPSDPTLNDHLGDAYWQVGRKREAVFQWNHAIDGEPDNPERIKEKIKFGL</sequence>
<feature type="repeat" description="TPR" evidence="1">
    <location>
        <begin position="413"/>
        <end position="446"/>
    </location>
</feature>
<evidence type="ECO:0000313" key="3">
    <source>
        <dbReference type="Proteomes" id="UP000009101"/>
    </source>
</evidence>
<evidence type="ECO:0000256" key="1">
    <source>
        <dbReference type="PROSITE-ProRule" id="PRU00339"/>
    </source>
</evidence>
<dbReference type="Gene3D" id="1.25.40.10">
    <property type="entry name" value="Tetratricopeptide repeat domain"/>
    <property type="match status" value="3"/>
</dbReference>
<proteinExistence type="predicted"/>
<dbReference type="AlphaFoldDB" id="E6YIN9"/>
<dbReference type="SUPFAM" id="SSF48452">
    <property type="entry name" value="TPR-like"/>
    <property type="match status" value="2"/>
</dbReference>
<reference evidence="2 3" key="2">
    <citation type="journal article" date="2011" name="PLoS Genet.">
        <title>Parallel evolution of a type IV secretion system in radiating lineages of the host-restricted bacterial pathogen Bartonella.</title>
        <authorList>
            <person name="Engel P."/>
            <person name="Salzburger W."/>
            <person name="Liesch M."/>
            <person name="Chang C.C."/>
            <person name="Maruyama S."/>
            <person name="Lanz C."/>
            <person name="Calteau A."/>
            <person name="Lajus A."/>
            <person name="Medigue C."/>
            <person name="Schuster S.C."/>
            <person name="Dehio C."/>
        </authorList>
    </citation>
    <scope>NUCLEOTIDE SEQUENCE [LARGE SCALE GENOMIC DNA]</scope>
    <source>
        <strain evidence="3">CIP 104772 / 73</strain>
    </source>
</reference>
<dbReference type="STRING" id="696125.BARCL_1046"/>
<dbReference type="InterPro" id="IPR011990">
    <property type="entry name" value="TPR-like_helical_dom_sf"/>
</dbReference>
<name>E6YIN9_BARC7</name>
<gene>
    <name evidence="2" type="ordered locus">BARCL_1046</name>
</gene>
<dbReference type="eggNOG" id="COG0457">
    <property type="taxonomic scope" value="Bacteria"/>
</dbReference>
<reference evidence="3" key="1">
    <citation type="submission" date="2009-11" db="EMBL/GenBank/DDBJ databases">
        <title>Genome sequencing of Bartonella species and comparative genomics.</title>
        <authorList>
            <person name="Engel P."/>
            <person name="Salzburger W."/>
            <person name="Marius L."/>
            <person name="Chao-Chin C."/>
            <person name="Soichi M."/>
            <person name="Christa L."/>
            <person name="Alexandra C."/>
            <person name="Aurelie L."/>
            <person name="Claudine M."/>
            <person name="Stephan S.C."/>
            <person name="Christoph D."/>
        </authorList>
    </citation>
    <scope>NUCLEOTIDE SEQUENCE [LARGE SCALE GENOMIC DNA]</scope>
    <source>
        <strain evidence="3">CIP 104772 / 73</strain>
    </source>
</reference>
<dbReference type="KEGG" id="bcd:BARCL_1046"/>
<dbReference type="Pfam" id="PF13174">
    <property type="entry name" value="TPR_6"/>
    <property type="match status" value="1"/>
</dbReference>
<dbReference type="OrthoDB" id="9766710at2"/>
<organism evidence="2 3">
    <name type="scientific">Bartonella clarridgeiae (strain CCUG 45776 / CIP 104772 / 73)</name>
    <dbReference type="NCBI Taxonomy" id="696125"/>
    <lineage>
        <taxon>Bacteria</taxon>
        <taxon>Pseudomonadati</taxon>
        <taxon>Pseudomonadota</taxon>
        <taxon>Alphaproteobacteria</taxon>
        <taxon>Hyphomicrobiales</taxon>
        <taxon>Bartonellaceae</taxon>
        <taxon>Bartonella</taxon>
    </lineage>
</organism>
<dbReference type="PANTHER" id="PTHR12558">
    <property type="entry name" value="CELL DIVISION CYCLE 16,23,27"/>
    <property type="match status" value="1"/>
</dbReference>
<dbReference type="Pfam" id="PF14559">
    <property type="entry name" value="TPR_19"/>
    <property type="match status" value="1"/>
</dbReference>
<evidence type="ECO:0000313" key="2">
    <source>
        <dbReference type="EMBL" id="CBI76727.1"/>
    </source>
</evidence>
<dbReference type="PANTHER" id="PTHR12558:SF13">
    <property type="entry name" value="CELL DIVISION CYCLE PROTEIN 27 HOMOLOG"/>
    <property type="match status" value="1"/>
</dbReference>
<dbReference type="InterPro" id="IPR019734">
    <property type="entry name" value="TPR_rpt"/>
</dbReference>
<keyword evidence="1" id="KW-0802">TPR repeat</keyword>
<dbReference type="PROSITE" id="PS50005">
    <property type="entry name" value="TPR"/>
    <property type="match status" value="2"/>
</dbReference>
<accession>E6YIN9</accession>
<dbReference type="EMBL" id="FN645454">
    <property type="protein sequence ID" value="CBI76727.1"/>
    <property type="molecule type" value="Genomic_DNA"/>
</dbReference>
<keyword evidence="3" id="KW-1185">Reference proteome</keyword>
<dbReference type="Pfam" id="PF13414">
    <property type="entry name" value="TPR_11"/>
    <property type="match status" value="1"/>
</dbReference>
<dbReference type="HOGENOM" id="CLU_007251_2_1_5"/>
<dbReference type="Proteomes" id="UP000009101">
    <property type="component" value="Chromosome"/>
</dbReference>